<protein>
    <recommendedName>
        <fullName evidence="3">Diaminohydroxyphosphoribosylamino-pyrimidine deaminase</fullName>
    </recommendedName>
</protein>
<dbReference type="InterPro" id="IPR029063">
    <property type="entry name" value="SAM-dependent_MTases_sf"/>
</dbReference>
<dbReference type="GO" id="GO:0008757">
    <property type="term" value="F:S-adenosylmethionine-dependent methyltransferase activity"/>
    <property type="evidence" value="ECO:0007669"/>
    <property type="project" value="UniProtKB-ARBA"/>
</dbReference>
<accession>A0A6A6ZUY5</accession>
<organism evidence="1 2">
    <name type="scientific">Ophiobolus disseminans</name>
    <dbReference type="NCBI Taxonomy" id="1469910"/>
    <lineage>
        <taxon>Eukaryota</taxon>
        <taxon>Fungi</taxon>
        <taxon>Dikarya</taxon>
        <taxon>Ascomycota</taxon>
        <taxon>Pezizomycotina</taxon>
        <taxon>Dothideomycetes</taxon>
        <taxon>Pleosporomycetidae</taxon>
        <taxon>Pleosporales</taxon>
        <taxon>Pleosporineae</taxon>
        <taxon>Phaeosphaeriaceae</taxon>
        <taxon>Ophiobolus</taxon>
    </lineage>
</organism>
<dbReference type="Gene3D" id="3.40.50.150">
    <property type="entry name" value="Vaccinia Virus protein VP39"/>
    <property type="match status" value="1"/>
</dbReference>
<name>A0A6A6ZUY5_9PLEO</name>
<proteinExistence type="predicted"/>
<dbReference type="Proteomes" id="UP000799424">
    <property type="component" value="Unassembled WGS sequence"/>
</dbReference>
<dbReference type="OrthoDB" id="2529286at2759"/>
<dbReference type="GO" id="GO:0032991">
    <property type="term" value="C:protein-containing complex"/>
    <property type="evidence" value="ECO:0007669"/>
    <property type="project" value="TreeGrafter"/>
</dbReference>
<evidence type="ECO:0000313" key="1">
    <source>
        <dbReference type="EMBL" id="KAF2824274.1"/>
    </source>
</evidence>
<evidence type="ECO:0008006" key="3">
    <source>
        <dbReference type="Google" id="ProtNLM"/>
    </source>
</evidence>
<dbReference type="EMBL" id="MU006230">
    <property type="protein sequence ID" value="KAF2824274.1"/>
    <property type="molecule type" value="Genomic_DNA"/>
</dbReference>
<evidence type="ECO:0000313" key="2">
    <source>
        <dbReference type="Proteomes" id="UP000799424"/>
    </source>
</evidence>
<dbReference type="InterPro" id="IPR019410">
    <property type="entry name" value="Methyltransf_16"/>
</dbReference>
<reference evidence="1" key="1">
    <citation type="journal article" date="2020" name="Stud. Mycol.">
        <title>101 Dothideomycetes genomes: a test case for predicting lifestyles and emergence of pathogens.</title>
        <authorList>
            <person name="Haridas S."/>
            <person name="Albert R."/>
            <person name="Binder M."/>
            <person name="Bloem J."/>
            <person name="Labutti K."/>
            <person name="Salamov A."/>
            <person name="Andreopoulos B."/>
            <person name="Baker S."/>
            <person name="Barry K."/>
            <person name="Bills G."/>
            <person name="Bluhm B."/>
            <person name="Cannon C."/>
            <person name="Castanera R."/>
            <person name="Culley D."/>
            <person name="Daum C."/>
            <person name="Ezra D."/>
            <person name="Gonzalez J."/>
            <person name="Henrissat B."/>
            <person name="Kuo A."/>
            <person name="Liang C."/>
            <person name="Lipzen A."/>
            <person name="Lutzoni F."/>
            <person name="Magnuson J."/>
            <person name="Mondo S."/>
            <person name="Nolan M."/>
            <person name="Ohm R."/>
            <person name="Pangilinan J."/>
            <person name="Park H.-J."/>
            <person name="Ramirez L."/>
            <person name="Alfaro M."/>
            <person name="Sun H."/>
            <person name="Tritt A."/>
            <person name="Yoshinaga Y."/>
            <person name="Zwiers L.-H."/>
            <person name="Turgeon B."/>
            <person name="Goodwin S."/>
            <person name="Spatafora J."/>
            <person name="Crous P."/>
            <person name="Grigoriev I."/>
        </authorList>
    </citation>
    <scope>NUCLEOTIDE SEQUENCE</scope>
    <source>
        <strain evidence="1">CBS 113818</strain>
    </source>
</reference>
<dbReference type="GO" id="GO:0005829">
    <property type="term" value="C:cytosol"/>
    <property type="evidence" value="ECO:0007669"/>
    <property type="project" value="TreeGrafter"/>
</dbReference>
<dbReference type="Pfam" id="PF10294">
    <property type="entry name" value="Methyltransf_16"/>
    <property type="match status" value="1"/>
</dbReference>
<dbReference type="PANTHER" id="PTHR14614">
    <property type="entry name" value="HEPATOCELLULAR CARCINOMA-ASSOCIATED ANTIGEN"/>
    <property type="match status" value="1"/>
</dbReference>
<keyword evidence="2" id="KW-1185">Reference proteome</keyword>
<gene>
    <name evidence="1" type="ORF">CC86DRAFT_371645</name>
</gene>
<dbReference type="SUPFAM" id="SSF53335">
    <property type="entry name" value="S-adenosyl-L-methionine-dependent methyltransferases"/>
    <property type="match status" value="1"/>
</dbReference>
<sequence length="273" mass="29751">MHLTRILGTDPVADAEEEAFVIFSQDIPSQSLGFIDSQASTLEITVAGHDLTIHQSRGLLTSDRKEGTTGAVVWKVTPLFAQWISSPTNFLFANGLLSSTSKVIELGAGVSGIVALTLSPHISHYTATDQPYVLKLLRQNIAENISTVTPKSKHKSKNKGKASLEDPISTQVLDWQTSDPTHLPAPNLVIACDCIYNESLIEPLNSTCAALCALGEQQSTLCLVAQQLRSYDVFEAWLKSFHEKFHVWQVPDACLDEGLREGSGFVVHIGVLR</sequence>
<dbReference type="PANTHER" id="PTHR14614:SF109">
    <property type="entry name" value="RIBOSOMAL LYSINE N-METHYLTRANSFERASE 5"/>
    <property type="match status" value="1"/>
</dbReference>
<dbReference type="AlphaFoldDB" id="A0A6A6ZUY5"/>